<feature type="non-terminal residue" evidence="1">
    <location>
        <position position="27"/>
    </location>
</feature>
<evidence type="ECO:0000313" key="1">
    <source>
        <dbReference type="EMBL" id="OLY79430.1"/>
    </source>
</evidence>
<protein>
    <submittedName>
        <fullName evidence="1">Uncharacterized protein</fullName>
    </submittedName>
</protein>
<comment type="caution">
    <text evidence="1">The sequence shown here is derived from an EMBL/GenBank/DDBJ whole genome shotgun (WGS) entry which is preliminary data.</text>
</comment>
<dbReference type="EMBL" id="LSSL01004466">
    <property type="protein sequence ID" value="OLY79430.1"/>
    <property type="molecule type" value="Genomic_DNA"/>
</dbReference>
<keyword evidence="2" id="KW-1185">Reference proteome</keyword>
<dbReference type="AlphaFoldDB" id="A0A1R0GRC3"/>
<name>A0A1R0GRC3_9FUNG</name>
<reference evidence="1 2" key="1">
    <citation type="journal article" date="2016" name="Mol. Biol. Evol.">
        <title>Genome-Wide Survey of Gut Fungi (Harpellales) Reveals the First Horizontally Transferred Ubiquitin Gene from a Mosquito Host.</title>
        <authorList>
            <person name="Wang Y."/>
            <person name="White M.M."/>
            <person name="Kvist S."/>
            <person name="Moncalvo J.M."/>
        </authorList>
    </citation>
    <scope>NUCLEOTIDE SEQUENCE [LARGE SCALE GENOMIC DNA]</scope>
    <source>
        <strain evidence="1 2">ALG-7-W6</strain>
    </source>
</reference>
<proteinExistence type="predicted"/>
<evidence type="ECO:0000313" key="2">
    <source>
        <dbReference type="Proteomes" id="UP000187455"/>
    </source>
</evidence>
<organism evidence="1 2">
    <name type="scientific">Smittium mucronatum</name>
    <dbReference type="NCBI Taxonomy" id="133383"/>
    <lineage>
        <taxon>Eukaryota</taxon>
        <taxon>Fungi</taxon>
        <taxon>Fungi incertae sedis</taxon>
        <taxon>Zoopagomycota</taxon>
        <taxon>Kickxellomycotina</taxon>
        <taxon>Harpellomycetes</taxon>
        <taxon>Harpellales</taxon>
        <taxon>Legeriomycetaceae</taxon>
        <taxon>Smittium</taxon>
    </lineage>
</organism>
<gene>
    <name evidence="1" type="ORF">AYI68_g6501</name>
</gene>
<accession>A0A1R0GRC3</accession>
<dbReference type="Proteomes" id="UP000187455">
    <property type="component" value="Unassembled WGS sequence"/>
</dbReference>
<sequence length="27" mass="3371">MNYVRAGEHQRMFKWGFGISWRDEIQK</sequence>